<evidence type="ECO:0000256" key="2">
    <source>
        <dbReference type="SAM" id="SignalP"/>
    </source>
</evidence>
<gene>
    <name evidence="3" type="ORF">C6P46_001453</name>
</gene>
<dbReference type="AlphaFoldDB" id="A0A9P6W762"/>
<protein>
    <recommendedName>
        <fullName evidence="5">Arylsulfotransferase</fullName>
    </recommendedName>
</protein>
<dbReference type="InterPro" id="IPR053143">
    <property type="entry name" value="Arylsulfate_ST"/>
</dbReference>
<evidence type="ECO:0000313" key="4">
    <source>
        <dbReference type="Proteomes" id="UP000777482"/>
    </source>
</evidence>
<sequence>MQLISPLRRSRRRKSASTALWLAATLAAPLLAVASEPKPFRSDHVRAPELLVHEPPSPDVATDLYTFIGIRGATAMERGNPGPYLLDNAGKVVWYGGIGSVLNVGRHTYQGSPVIAYYTGSEMHPGYGHGHWKLFDESYKLVAVVEAQPEATLANATDPHDFSITTSNTAVIELWKQRDVDLSSLGGAKDGVAFDCVIQEVDIATSELLFEWHALDHIPIDETSYTIRDDAGTKDQPFDSHHLNSVARDDEGNFIISLRGSSTVYYIDRVSKAILWRLGGKKSDFKMGKGTDFWFQHHVRIYSLPSNPHEKLVTLFSNGANQFEQTADTARGMVLRLNLAEMTAELEREYLPSFKHACSSEGSMQILDNGNVVIGWGIVPWFSEYSEDGKLLHEVQFGQIDGRAEHDHSYRVYKDAWVGRPTTNPSLVLDQKTWTTAFVSWNGATEHASWRLFSGANPEELKALLDSDGAHISYDRTGFETELELPPLSSNEAGSIRYLAVVAYDRYGVPLGGSEIIDRETGDGTGFFVDLDSVRWAMTKRHYGAIAFAAVLLGGVVILAKRRGLLTRHRRESHLYSSILPSNGDFADRPLQENPDHRLSTFKLG</sequence>
<feature type="chain" id="PRO_5040317115" description="Arylsulfotransferase" evidence="2">
    <location>
        <begin position="35"/>
        <end position="605"/>
    </location>
</feature>
<accession>A0A9P6W762</accession>
<evidence type="ECO:0000256" key="1">
    <source>
        <dbReference type="SAM" id="Phobius"/>
    </source>
</evidence>
<keyword evidence="1" id="KW-0812">Transmembrane</keyword>
<organism evidence="3 4">
    <name type="scientific">Rhodotorula mucilaginosa</name>
    <name type="common">Yeast</name>
    <name type="synonym">Rhodotorula rubra</name>
    <dbReference type="NCBI Taxonomy" id="5537"/>
    <lineage>
        <taxon>Eukaryota</taxon>
        <taxon>Fungi</taxon>
        <taxon>Dikarya</taxon>
        <taxon>Basidiomycota</taxon>
        <taxon>Pucciniomycotina</taxon>
        <taxon>Microbotryomycetes</taxon>
        <taxon>Sporidiobolales</taxon>
        <taxon>Sporidiobolaceae</taxon>
        <taxon>Rhodotorula</taxon>
    </lineage>
</organism>
<feature type="signal peptide" evidence="2">
    <location>
        <begin position="1"/>
        <end position="34"/>
    </location>
</feature>
<keyword evidence="2" id="KW-0732">Signal</keyword>
<dbReference type="OrthoDB" id="5427350at2759"/>
<keyword evidence="4" id="KW-1185">Reference proteome</keyword>
<dbReference type="InterPro" id="IPR039535">
    <property type="entry name" value="ASST-like"/>
</dbReference>
<dbReference type="Proteomes" id="UP000777482">
    <property type="component" value="Unassembled WGS sequence"/>
</dbReference>
<dbReference type="PANTHER" id="PTHR35340:SF5">
    <property type="entry name" value="ASST-DOMAIN-CONTAINING PROTEIN"/>
    <property type="match status" value="1"/>
</dbReference>
<comment type="caution">
    <text evidence="3">The sequence shown here is derived from an EMBL/GenBank/DDBJ whole genome shotgun (WGS) entry which is preliminary data.</text>
</comment>
<evidence type="ECO:0000313" key="3">
    <source>
        <dbReference type="EMBL" id="KAG0664408.1"/>
    </source>
</evidence>
<dbReference type="EMBL" id="PUHQ01000014">
    <property type="protein sequence ID" value="KAG0664408.1"/>
    <property type="molecule type" value="Genomic_DNA"/>
</dbReference>
<dbReference type="PANTHER" id="PTHR35340">
    <property type="entry name" value="PQQ ENZYME REPEAT PROTEIN-RELATED"/>
    <property type="match status" value="1"/>
</dbReference>
<dbReference type="Pfam" id="PF14269">
    <property type="entry name" value="Arylsulfotran_2"/>
    <property type="match status" value="1"/>
</dbReference>
<keyword evidence="1" id="KW-1133">Transmembrane helix</keyword>
<evidence type="ECO:0008006" key="5">
    <source>
        <dbReference type="Google" id="ProtNLM"/>
    </source>
</evidence>
<name>A0A9P6W762_RHOMI</name>
<reference evidence="3 4" key="1">
    <citation type="submission" date="2020-11" db="EMBL/GenBank/DDBJ databases">
        <title>Kefir isolates.</title>
        <authorList>
            <person name="Marcisauskas S."/>
            <person name="Kim Y."/>
            <person name="Blasche S."/>
        </authorList>
    </citation>
    <scope>NUCLEOTIDE SEQUENCE [LARGE SCALE GENOMIC DNA]</scope>
    <source>
        <strain evidence="3 4">KR</strain>
    </source>
</reference>
<feature type="transmembrane region" description="Helical" evidence="1">
    <location>
        <begin position="542"/>
        <end position="560"/>
    </location>
</feature>
<keyword evidence="1" id="KW-0472">Membrane</keyword>
<proteinExistence type="predicted"/>